<evidence type="ECO:0000256" key="4">
    <source>
        <dbReference type="ARBA" id="ARBA00022842"/>
    </source>
</evidence>
<protein>
    <submittedName>
        <fullName evidence="7">8-oxo-dGTP pyrophosphatase MutT (NUDIX family)</fullName>
    </submittedName>
</protein>
<dbReference type="Proteomes" id="UP001257739">
    <property type="component" value="Unassembled WGS sequence"/>
</dbReference>
<comment type="caution">
    <text evidence="7">The sequence shown here is derived from an EMBL/GenBank/DDBJ whole genome shotgun (WGS) entry which is preliminary data.</text>
</comment>
<keyword evidence="8" id="KW-1185">Reference proteome</keyword>
<evidence type="ECO:0000256" key="3">
    <source>
        <dbReference type="ARBA" id="ARBA00022801"/>
    </source>
</evidence>
<dbReference type="RefSeq" id="WP_309971293.1">
    <property type="nucleotide sequence ID" value="NZ_JAVDWH010000001.1"/>
</dbReference>
<accession>A0ABU1UQU9</accession>
<dbReference type="Pfam" id="PF13302">
    <property type="entry name" value="Acetyltransf_3"/>
    <property type="match status" value="1"/>
</dbReference>
<dbReference type="Pfam" id="PF00293">
    <property type="entry name" value="NUDIX"/>
    <property type="match status" value="1"/>
</dbReference>
<dbReference type="PANTHER" id="PTHR43046:SF12">
    <property type="entry name" value="GDP-MANNOSE MANNOSYL HYDROLASE"/>
    <property type="match status" value="1"/>
</dbReference>
<dbReference type="PANTHER" id="PTHR43046">
    <property type="entry name" value="GDP-MANNOSE MANNOSYL HYDROLASE"/>
    <property type="match status" value="1"/>
</dbReference>
<organism evidence="7 8">
    <name type="scientific">Aeromicrobium panaciterrae</name>
    <dbReference type="NCBI Taxonomy" id="363861"/>
    <lineage>
        <taxon>Bacteria</taxon>
        <taxon>Bacillati</taxon>
        <taxon>Actinomycetota</taxon>
        <taxon>Actinomycetes</taxon>
        <taxon>Propionibacteriales</taxon>
        <taxon>Nocardioidaceae</taxon>
        <taxon>Aeromicrobium</taxon>
    </lineage>
</organism>
<evidence type="ECO:0000313" key="8">
    <source>
        <dbReference type="Proteomes" id="UP001257739"/>
    </source>
</evidence>
<dbReference type="PRINTS" id="PR00502">
    <property type="entry name" value="NUDIXFAMILY"/>
</dbReference>
<proteinExistence type="inferred from homology"/>
<dbReference type="InterPro" id="IPR020084">
    <property type="entry name" value="NUDIX_hydrolase_CS"/>
</dbReference>
<dbReference type="InterPro" id="IPR000086">
    <property type="entry name" value="NUDIX_hydrolase_dom"/>
</dbReference>
<dbReference type="InterPro" id="IPR020476">
    <property type="entry name" value="Nudix_hydrolase"/>
</dbReference>
<keyword evidence="3 5" id="KW-0378">Hydrolase</keyword>
<comment type="similarity">
    <text evidence="2 5">Belongs to the Nudix hydrolase family.</text>
</comment>
<evidence type="ECO:0000256" key="1">
    <source>
        <dbReference type="ARBA" id="ARBA00001946"/>
    </source>
</evidence>
<dbReference type="InterPro" id="IPR015797">
    <property type="entry name" value="NUDIX_hydrolase-like_dom_sf"/>
</dbReference>
<gene>
    <name evidence="7" type="ORF">J2X11_002359</name>
</gene>
<dbReference type="Gene3D" id="3.90.79.10">
    <property type="entry name" value="Nucleoside Triphosphate Pyrophosphohydrolase"/>
    <property type="match status" value="1"/>
</dbReference>
<reference evidence="7 8" key="1">
    <citation type="submission" date="2023-07" db="EMBL/GenBank/DDBJ databases">
        <title>Sorghum-associated microbial communities from plants grown in Nebraska, USA.</title>
        <authorList>
            <person name="Schachtman D."/>
        </authorList>
    </citation>
    <scope>NUCLEOTIDE SEQUENCE [LARGE SCALE GENOMIC DNA]</scope>
    <source>
        <strain evidence="7 8">BE248</strain>
    </source>
</reference>
<comment type="cofactor">
    <cofactor evidence="1">
        <name>Mg(2+)</name>
        <dbReference type="ChEBI" id="CHEBI:18420"/>
    </cofactor>
</comment>
<dbReference type="CDD" id="cd18876">
    <property type="entry name" value="NUDIX_Hydrolase"/>
    <property type="match status" value="1"/>
</dbReference>
<feature type="domain" description="Nudix hydrolase" evidence="6">
    <location>
        <begin position="142"/>
        <end position="274"/>
    </location>
</feature>
<keyword evidence="4" id="KW-0460">Magnesium</keyword>
<dbReference type="Gene3D" id="3.40.630.30">
    <property type="match status" value="1"/>
</dbReference>
<sequence>MTAILRDDDLSLEPTTGSDEFIGFAIVIDGERVGTVALRPEERKAGSIRWNVGADNLGVAIRALRLALDHAFGELGWTRVEARIPVDRENDIRAASISGLRREGITRGAGDDPDRALLARLVDDPPVFSRDGFISILNAGLPTKRIISQGLLRDEQGRVLLCELTYKDEWDLPGGVVEVGEAPAVGLVRELQEELGITVEVQGLITVNWLPAWRGWDDACIFLFDLGVVDSSITEGMDLQVTEIKSVQWCDPESVRSHGALAATELLDAVEAGGLAPYREAPLQT</sequence>
<dbReference type="PROSITE" id="PS00893">
    <property type="entry name" value="NUDIX_BOX"/>
    <property type="match status" value="1"/>
</dbReference>
<name>A0ABU1UQU9_9ACTN</name>
<evidence type="ECO:0000313" key="7">
    <source>
        <dbReference type="EMBL" id="MDR7087520.1"/>
    </source>
</evidence>
<evidence type="ECO:0000256" key="5">
    <source>
        <dbReference type="RuleBase" id="RU003476"/>
    </source>
</evidence>
<dbReference type="SUPFAM" id="SSF55811">
    <property type="entry name" value="Nudix"/>
    <property type="match status" value="1"/>
</dbReference>
<dbReference type="InterPro" id="IPR016181">
    <property type="entry name" value="Acyl_CoA_acyltransferase"/>
</dbReference>
<dbReference type="PROSITE" id="PS51462">
    <property type="entry name" value="NUDIX"/>
    <property type="match status" value="1"/>
</dbReference>
<dbReference type="InterPro" id="IPR000182">
    <property type="entry name" value="GNAT_dom"/>
</dbReference>
<evidence type="ECO:0000259" key="6">
    <source>
        <dbReference type="PROSITE" id="PS51462"/>
    </source>
</evidence>
<evidence type="ECO:0000256" key="2">
    <source>
        <dbReference type="ARBA" id="ARBA00005582"/>
    </source>
</evidence>
<dbReference type="EMBL" id="JAVDWH010000001">
    <property type="protein sequence ID" value="MDR7087520.1"/>
    <property type="molecule type" value="Genomic_DNA"/>
</dbReference>
<dbReference type="SUPFAM" id="SSF55729">
    <property type="entry name" value="Acyl-CoA N-acyltransferases (Nat)"/>
    <property type="match status" value="1"/>
</dbReference>